<keyword evidence="6" id="KW-1185">Reference proteome</keyword>
<keyword evidence="3" id="KW-0560">Oxidoreductase</keyword>
<evidence type="ECO:0000256" key="3">
    <source>
        <dbReference type="ARBA" id="ARBA00023002"/>
    </source>
</evidence>
<dbReference type="InterPro" id="IPR051609">
    <property type="entry name" value="NmrA/Isoflavone_reductase-like"/>
</dbReference>
<name>A0A4Z0Z3J6_9PEZI</name>
<comment type="similarity">
    <text evidence="1">Belongs to the NmrA-type oxidoreductase family. Isoflavone reductase subfamily.</text>
</comment>
<reference evidence="5 6" key="1">
    <citation type="submission" date="2019-03" db="EMBL/GenBank/DDBJ databases">
        <title>Draft genome sequence of Xylaria hypoxylon DSM 108379, a ubiquitous saprotrophic-parasitic fungi on hardwood.</title>
        <authorList>
            <person name="Buettner E."/>
            <person name="Leonhardt S."/>
            <person name="Gebauer A.M."/>
            <person name="Liers C."/>
            <person name="Hofrichter M."/>
            <person name="Kellner H."/>
        </authorList>
    </citation>
    <scope>NUCLEOTIDE SEQUENCE [LARGE SCALE GENOMIC DNA]</scope>
    <source>
        <strain evidence="5 6">DSM 108379</strain>
    </source>
</reference>
<protein>
    <recommendedName>
        <fullName evidence="4">NmrA-like domain-containing protein</fullName>
    </recommendedName>
</protein>
<evidence type="ECO:0000256" key="1">
    <source>
        <dbReference type="ARBA" id="ARBA00005725"/>
    </source>
</evidence>
<dbReference type="PANTHER" id="PTHR47706:SF4">
    <property type="entry name" value="NMRA-LIKE DOMAIN-CONTAINING PROTEIN"/>
    <property type="match status" value="1"/>
</dbReference>
<dbReference type="AlphaFoldDB" id="A0A4Z0Z3J6"/>
<evidence type="ECO:0000313" key="6">
    <source>
        <dbReference type="Proteomes" id="UP000297716"/>
    </source>
</evidence>
<comment type="caution">
    <text evidence="5">The sequence shown here is derived from an EMBL/GenBank/DDBJ whole genome shotgun (WGS) entry which is preliminary data.</text>
</comment>
<feature type="domain" description="NmrA-like" evidence="4">
    <location>
        <begin position="6"/>
        <end position="178"/>
    </location>
</feature>
<accession>A0A4Z0Z3J6</accession>
<gene>
    <name evidence="5" type="ORF">E0Z10_g5562</name>
</gene>
<keyword evidence="2" id="KW-0521">NADP</keyword>
<dbReference type="EMBL" id="SKBN01000101">
    <property type="protein sequence ID" value="TGJ83212.1"/>
    <property type="molecule type" value="Genomic_DNA"/>
</dbReference>
<dbReference type="InterPro" id="IPR008030">
    <property type="entry name" value="NmrA-like"/>
</dbReference>
<dbReference type="PANTHER" id="PTHR47706">
    <property type="entry name" value="NMRA-LIKE FAMILY PROTEIN"/>
    <property type="match status" value="1"/>
</dbReference>
<dbReference type="Gene3D" id="3.40.50.720">
    <property type="entry name" value="NAD(P)-binding Rossmann-like Domain"/>
    <property type="match status" value="1"/>
</dbReference>
<dbReference type="Proteomes" id="UP000297716">
    <property type="component" value="Unassembled WGS sequence"/>
</dbReference>
<dbReference type="SUPFAM" id="SSF51735">
    <property type="entry name" value="NAD(P)-binding Rossmann-fold domains"/>
    <property type="match status" value="1"/>
</dbReference>
<dbReference type="InterPro" id="IPR036291">
    <property type="entry name" value="NAD(P)-bd_dom_sf"/>
</dbReference>
<evidence type="ECO:0000256" key="2">
    <source>
        <dbReference type="ARBA" id="ARBA00022857"/>
    </source>
</evidence>
<evidence type="ECO:0000259" key="4">
    <source>
        <dbReference type="Pfam" id="PF05368"/>
    </source>
</evidence>
<organism evidence="5 6">
    <name type="scientific">Xylaria hypoxylon</name>
    <dbReference type="NCBI Taxonomy" id="37992"/>
    <lineage>
        <taxon>Eukaryota</taxon>
        <taxon>Fungi</taxon>
        <taxon>Dikarya</taxon>
        <taxon>Ascomycota</taxon>
        <taxon>Pezizomycotina</taxon>
        <taxon>Sordariomycetes</taxon>
        <taxon>Xylariomycetidae</taxon>
        <taxon>Xylariales</taxon>
        <taxon>Xylariaceae</taxon>
        <taxon>Xylaria</taxon>
    </lineage>
</organism>
<sequence length="234" mass="26279">MAQSHRNLLEAAVAEGIRRFVPAEYANDVGRFPIPPSSEADKLHFREHAAHVCRLHEIEYTLICNGIIMDFFLPRGKKKYLADLPPKLLNVLPVDAEADPPRVVVLGWPGDGISMTLADDIARGVVRLLLLPYGSWNEITYLSGDRVSWEDAAEILGRILDRKVETRYIPLEDLKWEVGEARESGDLMRIECAELNEAFGNGSEVLPANTSCFEGMQTTKFEQVMREYYGKGST</sequence>
<dbReference type="GO" id="GO:0016491">
    <property type="term" value="F:oxidoreductase activity"/>
    <property type="evidence" value="ECO:0007669"/>
    <property type="project" value="UniProtKB-KW"/>
</dbReference>
<proteinExistence type="inferred from homology"/>
<evidence type="ECO:0000313" key="5">
    <source>
        <dbReference type="EMBL" id="TGJ83212.1"/>
    </source>
</evidence>
<dbReference type="Pfam" id="PF05368">
    <property type="entry name" value="NmrA"/>
    <property type="match status" value="1"/>
</dbReference>
<dbReference type="OrthoDB" id="419598at2759"/>